<evidence type="ECO:0000313" key="1">
    <source>
        <dbReference type="EMBL" id="KAF9507671.1"/>
    </source>
</evidence>
<sequence length="140" mass="15163">MGKGVPLPEPDDPSSVATVNTLRVGLDIGQGLSGNVPDAVWGWWVRRESMLSKPAVKEHVLRMGFYLGNAGFTGRARLNGQYHCFPNTTGSEGDTVSAKPNTTSGDLDQAVLVRPDIVYFTVEASRGYSCLGIKKTRHEQ</sequence>
<accession>A0A9P6AL20</accession>
<protein>
    <submittedName>
        <fullName evidence="1">Uncharacterized protein</fullName>
    </submittedName>
</protein>
<dbReference type="Proteomes" id="UP000886523">
    <property type="component" value="Unassembled WGS sequence"/>
</dbReference>
<dbReference type="AlphaFoldDB" id="A0A9P6AL20"/>
<dbReference type="EMBL" id="MU129075">
    <property type="protein sequence ID" value="KAF9507671.1"/>
    <property type="molecule type" value="Genomic_DNA"/>
</dbReference>
<gene>
    <name evidence="1" type="ORF">BS47DRAFT_1385049</name>
</gene>
<reference evidence="1" key="1">
    <citation type="journal article" date="2020" name="Nat. Commun.">
        <title>Large-scale genome sequencing of mycorrhizal fungi provides insights into the early evolution of symbiotic traits.</title>
        <authorList>
            <person name="Miyauchi S."/>
            <person name="Kiss E."/>
            <person name="Kuo A."/>
            <person name="Drula E."/>
            <person name="Kohler A."/>
            <person name="Sanchez-Garcia M."/>
            <person name="Morin E."/>
            <person name="Andreopoulos B."/>
            <person name="Barry K.W."/>
            <person name="Bonito G."/>
            <person name="Buee M."/>
            <person name="Carver A."/>
            <person name="Chen C."/>
            <person name="Cichocki N."/>
            <person name="Clum A."/>
            <person name="Culley D."/>
            <person name="Crous P.W."/>
            <person name="Fauchery L."/>
            <person name="Girlanda M."/>
            <person name="Hayes R.D."/>
            <person name="Keri Z."/>
            <person name="LaButti K."/>
            <person name="Lipzen A."/>
            <person name="Lombard V."/>
            <person name="Magnuson J."/>
            <person name="Maillard F."/>
            <person name="Murat C."/>
            <person name="Nolan M."/>
            <person name="Ohm R.A."/>
            <person name="Pangilinan J."/>
            <person name="Pereira M.F."/>
            <person name="Perotto S."/>
            <person name="Peter M."/>
            <person name="Pfister S."/>
            <person name="Riley R."/>
            <person name="Sitrit Y."/>
            <person name="Stielow J.B."/>
            <person name="Szollosi G."/>
            <person name="Zifcakova L."/>
            <person name="Stursova M."/>
            <person name="Spatafora J.W."/>
            <person name="Tedersoo L."/>
            <person name="Vaario L.M."/>
            <person name="Yamada A."/>
            <person name="Yan M."/>
            <person name="Wang P."/>
            <person name="Xu J."/>
            <person name="Bruns T."/>
            <person name="Baldrian P."/>
            <person name="Vilgalys R."/>
            <person name="Dunand C."/>
            <person name="Henrissat B."/>
            <person name="Grigoriev I.V."/>
            <person name="Hibbett D."/>
            <person name="Nagy L.G."/>
            <person name="Martin F.M."/>
        </authorList>
    </citation>
    <scope>NUCLEOTIDE SEQUENCE</scope>
    <source>
        <strain evidence="1">UP504</strain>
    </source>
</reference>
<organism evidence="1 2">
    <name type="scientific">Hydnum rufescens UP504</name>
    <dbReference type="NCBI Taxonomy" id="1448309"/>
    <lineage>
        <taxon>Eukaryota</taxon>
        <taxon>Fungi</taxon>
        <taxon>Dikarya</taxon>
        <taxon>Basidiomycota</taxon>
        <taxon>Agaricomycotina</taxon>
        <taxon>Agaricomycetes</taxon>
        <taxon>Cantharellales</taxon>
        <taxon>Hydnaceae</taxon>
        <taxon>Hydnum</taxon>
    </lineage>
</organism>
<proteinExistence type="predicted"/>
<keyword evidence="2" id="KW-1185">Reference proteome</keyword>
<comment type="caution">
    <text evidence="1">The sequence shown here is derived from an EMBL/GenBank/DDBJ whole genome shotgun (WGS) entry which is preliminary data.</text>
</comment>
<name>A0A9P6AL20_9AGAM</name>
<evidence type="ECO:0000313" key="2">
    <source>
        <dbReference type="Proteomes" id="UP000886523"/>
    </source>
</evidence>